<evidence type="ECO:0000313" key="3">
    <source>
        <dbReference type="Proteomes" id="UP000017819"/>
    </source>
</evidence>
<proteinExistence type="predicted"/>
<evidence type="ECO:0000256" key="1">
    <source>
        <dbReference type="SAM" id="SignalP"/>
    </source>
</evidence>
<dbReference type="Proteomes" id="UP000017819">
    <property type="component" value="Unassembled WGS sequence"/>
</dbReference>
<dbReference type="EMBL" id="AWXZ01000017">
    <property type="protein sequence ID" value="ESR26062.1"/>
    <property type="molecule type" value="Genomic_DNA"/>
</dbReference>
<feature type="chain" id="PRO_5004726484" description="DUF1236 domain-containing protein" evidence="1">
    <location>
        <begin position="21"/>
        <end position="101"/>
    </location>
</feature>
<dbReference type="PATRIC" id="fig|631454.5.peg.1382"/>
<name>V4R291_9HYPH</name>
<dbReference type="RefSeq" id="WP_023431542.1">
    <property type="nucleotide sequence ID" value="NZ_AWXZ01000017.1"/>
</dbReference>
<evidence type="ECO:0000313" key="2">
    <source>
        <dbReference type="EMBL" id="ESR26062.1"/>
    </source>
</evidence>
<organism evidence="2 3">
    <name type="scientific">Lutibaculum baratangense AMV1</name>
    <dbReference type="NCBI Taxonomy" id="631454"/>
    <lineage>
        <taxon>Bacteria</taxon>
        <taxon>Pseudomonadati</taxon>
        <taxon>Pseudomonadota</taxon>
        <taxon>Alphaproteobacteria</taxon>
        <taxon>Hyphomicrobiales</taxon>
        <taxon>Tepidamorphaceae</taxon>
        <taxon>Lutibaculum</taxon>
    </lineage>
</organism>
<comment type="caution">
    <text evidence="2">The sequence shown here is derived from an EMBL/GenBank/DDBJ whole genome shotgun (WGS) entry which is preliminary data.</text>
</comment>
<keyword evidence="3" id="KW-1185">Reference proteome</keyword>
<dbReference type="InterPro" id="IPR009642">
    <property type="entry name" value="DUF1236"/>
</dbReference>
<dbReference type="Pfam" id="PF06823">
    <property type="entry name" value="DUF1236"/>
    <property type="match status" value="1"/>
</dbReference>
<dbReference type="STRING" id="631454.N177_1397"/>
<dbReference type="OrthoDB" id="102964at2"/>
<gene>
    <name evidence="2" type="ORF">N177_1397</name>
</gene>
<dbReference type="eggNOG" id="ENOG5033GF7">
    <property type="taxonomic scope" value="Bacteria"/>
</dbReference>
<reference evidence="2 3" key="1">
    <citation type="journal article" date="2014" name="Genome Announc.">
        <title>Draft Genome Sequence of Lutibaculum baratangense Strain AMV1T, Isolated from a Mud Volcano in Andamans, India.</title>
        <authorList>
            <person name="Singh A."/>
            <person name="Sreenivas A."/>
            <person name="Sathyanarayana Reddy G."/>
            <person name="Pinnaka A.K."/>
            <person name="Shivaji S."/>
        </authorList>
    </citation>
    <scope>NUCLEOTIDE SEQUENCE [LARGE SCALE GENOMIC DNA]</scope>
    <source>
        <strain evidence="2 3">AMV1</strain>
    </source>
</reference>
<dbReference type="AlphaFoldDB" id="V4R291"/>
<protein>
    <recommendedName>
        <fullName evidence="4">DUF1236 domain-containing protein</fullName>
    </recommendedName>
</protein>
<sequence>MKMHVLAVAGALAIGAPALAQTVVIQPEQETVIREYVTTHQVQPIEPPADVQIEVGATLPDTVEVYPVEAQDLDRDYSYVVVGQRTVLVEPETRRVIHIIE</sequence>
<accession>V4R291</accession>
<evidence type="ECO:0008006" key="4">
    <source>
        <dbReference type="Google" id="ProtNLM"/>
    </source>
</evidence>
<feature type="signal peptide" evidence="1">
    <location>
        <begin position="1"/>
        <end position="20"/>
    </location>
</feature>
<keyword evidence="1" id="KW-0732">Signal</keyword>